<keyword evidence="4" id="KW-0505">Motor protein</keyword>
<evidence type="ECO:0000259" key="7">
    <source>
        <dbReference type="PROSITE" id="PS51456"/>
    </source>
</evidence>
<dbReference type="GO" id="GO:0005737">
    <property type="term" value="C:cytoplasm"/>
    <property type="evidence" value="ECO:0007669"/>
    <property type="project" value="TreeGrafter"/>
</dbReference>
<dbReference type="Proteomes" id="UP000789595">
    <property type="component" value="Unassembled WGS sequence"/>
</dbReference>
<evidence type="ECO:0000313" key="8">
    <source>
        <dbReference type="EMBL" id="CAH0378489.1"/>
    </source>
</evidence>
<accession>A0A8J2T190</accession>
<dbReference type="GO" id="GO:0000146">
    <property type="term" value="F:microfilament motor activity"/>
    <property type="evidence" value="ECO:0007669"/>
    <property type="project" value="TreeGrafter"/>
</dbReference>
<gene>
    <name evidence="8" type="ORF">PECAL_6P00780</name>
</gene>
<dbReference type="PANTHER" id="PTHR13140:SF845">
    <property type="entry name" value="MYOSIN-LIKE PROTEIN"/>
    <property type="match status" value="1"/>
</dbReference>
<keyword evidence="5 6" id="KW-0009">Actin-binding</keyword>
<dbReference type="InterPro" id="IPR036961">
    <property type="entry name" value="Kinesin_motor_dom_sf"/>
</dbReference>
<dbReference type="PANTHER" id="PTHR13140">
    <property type="entry name" value="MYOSIN"/>
    <property type="match status" value="1"/>
</dbReference>
<dbReference type="OrthoDB" id="204920at2759"/>
<feature type="domain" description="Myosin motor" evidence="7">
    <location>
        <begin position="25"/>
        <end position="175"/>
    </location>
</feature>
<evidence type="ECO:0000256" key="1">
    <source>
        <dbReference type="ARBA" id="ARBA00022741"/>
    </source>
</evidence>
<comment type="similarity">
    <text evidence="6">Belongs to the TRAFAC class myosin-kinesin ATPase superfamily. Myosin family.</text>
</comment>
<evidence type="ECO:0000256" key="3">
    <source>
        <dbReference type="ARBA" id="ARBA00023123"/>
    </source>
</evidence>
<dbReference type="Pfam" id="PF00063">
    <property type="entry name" value="Myosin_head"/>
    <property type="match status" value="1"/>
</dbReference>
<name>A0A8J2T190_9STRA</name>
<dbReference type="Gene3D" id="3.40.850.10">
    <property type="entry name" value="Kinesin motor domain"/>
    <property type="match status" value="1"/>
</dbReference>
<evidence type="ECO:0000256" key="6">
    <source>
        <dbReference type="PROSITE-ProRule" id="PRU00782"/>
    </source>
</evidence>
<evidence type="ECO:0000313" key="9">
    <source>
        <dbReference type="Proteomes" id="UP000789595"/>
    </source>
</evidence>
<protein>
    <recommendedName>
        <fullName evidence="7">Myosin motor domain-containing protein</fullName>
    </recommendedName>
</protein>
<sequence length="175" mass="19590">MDDGGVLLEKLGSDVERLTNDKTLEETEDMAALENLSEATMLECLRRRYRRDRIYSSLGGVVVAINPFRKIERLYDDGYARFGAGDDANLLKPHPYALAESAVRGVVRDRTSQSLLVIVEGRRGFATNRFAPTIGPLGLLHKDYERDASRSGAAYELTTTVWKSSSEFGLRRTFP</sequence>
<dbReference type="InterPro" id="IPR001609">
    <property type="entry name" value="Myosin_head_motor_dom-like"/>
</dbReference>
<keyword evidence="1" id="KW-0547">Nucleotide-binding</keyword>
<dbReference type="AlphaFoldDB" id="A0A8J2T190"/>
<comment type="caution">
    <text evidence="6">Lacks conserved residue(s) required for the propagation of feature annotation.</text>
</comment>
<keyword evidence="3 6" id="KW-0518">Myosin</keyword>
<evidence type="ECO:0000256" key="2">
    <source>
        <dbReference type="ARBA" id="ARBA00022840"/>
    </source>
</evidence>
<dbReference type="SUPFAM" id="SSF52540">
    <property type="entry name" value="P-loop containing nucleoside triphosphate hydrolases"/>
    <property type="match status" value="1"/>
</dbReference>
<dbReference type="EMBL" id="CAKKNE010000006">
    <property type="protein sequence ID" value="CAH0378489.1"/>
    <property type="molecule type" value="Genomic_DNA"/>
</dbReference>
<dbReference type="GO" id="GO:0051015">
    <property type="term" value="F:actin filament binding"/>
    <property type="evidence" value="ECO:0007669"/>
    <property type="project" value="TreeGrafter"/>
</dbReference>
<dbReference type="GO" id="GO:0007015">
    <property type="term" value="P:actin filament organization"/>
    <property type="evidence" value="ECO:0007669"/>
    <property type="project" value="TreeGrafter"/>
</dbReference>
<organism evidence="8 9">
    <name type="scientific">Pelagomonas calceolata</name>
    <dbReference type="NCBI Taxonomy" id="35677"/>
    <lineage>
        <taxon>Eukaryota</taxon>
        <taxon>Sar</taxon>
        <taxon>Stramenopiles</taxon>
        <taxon>Ochrophyta</taxon>
        <taxon>Pelagophyceae</taxon>
        <taxon>Pelagomonadales</taxon>
        <taxon>Pelagomonadaceae</taxon>
        <taxon>Pelagomonas</taxon>
    </lineage>
</organism>
<dbReference type="GO" id="GO:0016020">
    <property type="term" value="C:membrane"/>
    <property type="evidence" value="ECO:0007669"/>
    <property type="project" value="TreeGrafter"/>
</dbReference>
<dbReference type="GO" id="GO:0016459">
    <property type="term" value="C:myosin complex"/>
    <property type="evidence" value="ECO:0007669"/>
    <property type="project" value="UniProtKB-KW"/>
</dbReference>
<dbReference type="InterPro" id="IPR027417">
    <property type="entry name" value="P-loop_NTPase"/>
</dbReference>
<keyword evidence="2" id="KW-0067">ATP-binding</keyword>
<keyword evidence="9" id="KW-1185">Reference proteome</keyword>
<dbReference type="GO" id="GO:0005524">
    <property type="term" value="F:ATP binding"/>
    <property type="evidence" value="ECO:0007669"/>
    <property type="project" value="UniProtKB-KW"/>
</dbReference>
<evidence type="ECO:0000256" key="5">
    <source>
        <dbReference type="ARBA" id="ARBA00023203"/>
    </source>
</evidence>
<reference evidence="8" key="1">
    <citation type="submission" date="2021-11" db="EMBL/GenBank/DDBJ databases">
        <authorList>
            <consortium name="Genoscope - CEA"/>
            <person name="William W."/>
        </authorList>
    </citation>
    <scope>NUCLEOTIDE SEQUENCE</scope>
</reference>
<comment type="caution">
    <text evidence="8">The sequence shown here is derived from an EMBL/GenBank/DDBJ whole genome shotgun (WGS) entry which is preliminary data.</text>
</comment>
<proteinExistence type="inferred from homology"/>
<evidence type="ECO:0000256" key="4">
    <source>
        <dbReference type="ARBA" id="ARBA00023175"/>
    </source>
</evidence>
<dbReference type="PROSITE" id="PS51456">
    <property type="entry name" value="MYOSIN_MOTOR"/>
    <property type="match status" value="1"/>
</dbReference>